<dbReference type="Proteomes" id="UP000091820">
    <property type="component" value="Unassembled WGS sequence"/>
</dbReference>
<feature type="transmembrane region" description="Helical" evidence="1">
    <location>
        <begin position="12"/>
        <end position="35"/>
    </location>
</feature>
<keyword evidence="1" id="KW-0812">Transmembrane</keyword>
<accession>A0A1A9WPU5</accession>
<protein>
    <submittedName>
        <fullName evidence="2">Uncharacterized protein</fullName>
    </submittedName>
</protein>
<keyword evidence="3" id="KW-1185">Reference proteome</keyword>
<reference evidence="2" key="2">
    <citation type="submission" date="2020-05" db="UniProtKB">
        <authorList>
            <consortium name="EnsemblMetazoa"/>
        </authorList>
    </citation>
    <scope>IDENTIFICATION</scope>
    <source>
        <strain evidence="2">IAEA</strain>
    </source>
</reference>
<evidence type="ECO:0000313" key="3">
    <source>
        <dbReference type="Proteomes" id="UP000091820"/>
    </source>
</evidence>
<organism evidence="2 3">
    <name type="scientific">Glossina brevipalpis</name>
    <dbReference type="NCBI Taxonomy" id="37001"/>
    <lineage>
        <taxon>Eukaryota</taxon>
        <taxon>Metazoa</taxon>
        <taxon>Ecdysozoa</taxon>
        <taxon>Arthropoda</taxon>
        <taxon>Hexapoda</taxon>
        <taxon>Insecta</taxon>
        <taxon>Pterygota</taxon>
        <taxon>Neoptera</taxon>
        <taxon>Endopterygota</taxon>
        <taxon>Diptera</taxon>
        <taxon>Brachycera</taxon>
        <taxon>Muscomorpha</taxon>
        <taxon>Hippoboscoidea</taxon>
        <taxon>Glossinidae</taxon>
        <taxon>Glossina</taxon>
    </lineage>
</organism>
<keyword evidence="1" id="KW-0472">Membrane</keyword>
<dbReference type="AlphaFoldDB" id="A0A1A9WPU5"/>
<sequence length="129" mass="14974">MRQYCLHYVENVFFPIHKALTLTAFYFLSIFNFYATLKSSFIPFLPLALDAASSISVSATYKLLNYAKIKLLHMLRLRVPSHLNLKVNDTDFNSSKISSYIRLDKFYLSHDFERPPTSGRLQLISDKIT</sequence>
<evidence type="ECO:0000256" key="1">
    <source>
        <dbReference type="SAM" id="Phobius"/>
    </source>
</evidence>
<dbReference type="VEuPathDB" id="VectorBase:GBRI027489"/>
<reference evidence="3" key="1">
    <citation type="submission" date="2014-03" db="EMBL/GenBank/DDBJ databases">
        <authorList>
            <person name="Aksoy S."/>
            <person name="Warren W."/>
            <person name="Wilson R.K."/>
        </authorList>
    </citation>
    <scope>NUCLEOTIDE SEQUENCE [LARGE SCALE GENOMIC DNA]</scope>
    <source>
        <strain evidence="3">IAEA</strain>
    </source>
</reference>
<keyword evidence="1" id="KW-1133">Transmembrane helix</keyword>
<proteinExistence type="predicted"/>
<evidence type="ECO:0000313" key="2">
    <source>
        <dbReference type="EnsemblMetazoa" id="GBRI027489-PA"/>
    </source>
</evidence>
<name>A0A1A9WPU5_9MUSC</name>
<dbReference type="EnsemblMetazoa" id="GBRI027489-RA">
    <property type="protein sequence ID" value="GBRI027489-PA"/>
    <property type="gene ID" value="GBRI027489"/>
</dbReference>